<dbReference type="RefSeq" id="WP_093995812.1">
    <property type="nucleotide sequence ID" value="NZ_FXYD01000002.1"/>
</dbReference>
<evidence type="ECO:0000256" key="5">
    <source>
        <dbReference type="ARBA" id="ARBA00023125"/>
    </source>
</evidence>
<sequence>MISDPKNSTAPFTAHDHGRCIASALASAEAACAATDLRLTPVRRRTLEILLEAHEALGAYDVLARLDAEGFGSKPPVAYRALTFLVDAGLAHRIERLNAFVACVHPGEDHDPAFLICKSCGTVAEGEAEDAMKSSAAAAGFQIERTVVEATGVCPACQDD</sequence>
<evidence type="ECO:0000256" key="1">
    <source>
        <dbReference type="ARBA" id="ARBA00007957"/>
    </source>
</evidence>
<dbReference type="EMBL" id="FXYD01000002">
    <property type="protein sequence ID" value="SMX37291.1"/>
    <property type="molecule type" value="Genomic_DNA"/>
</dbReference>
<dbReference type="GO" id="GO:1900376">
    <property type="term" value="P:regulation of secondary metabolite biosynthetic process"/>
    <property type="evidence" value="ECO:0007669"/>
    <property type="project" value="TreeGrafter"/>
</dbReference>
<evidence type="ECO:0000256" key="2">
    <source>
        <dbReference type="ARBA" id="ARBA00022491"/>
    </source>
</evidence>
<gene>
    <name evidence="9" type="primary">zur</name>
    <name evidence="9" type="ORF">OCA8868_01373</name>
</gene>
<feature type="binding site" evidence="7">
    <location>
        <position position="117"/>
    </location>
    <ligand>
        <name>Zn(2+)</name>
        <dbReference type="ChEBI" id="CHEBI:29105"/>
    </ligand>
</feature>
<dbReference type="PANTHER" id="PTHR33202:SF6">
    <property type="entry name" value="ZINC UPTAKE REGULATION PROTEIN"/>
    <property type="match status" value="1"/>
</dbReference>
<accession>A0A238K2Z3</accession>
<dbReference type="Gene3D" id="1.10.10.10">
    <property type="entry name" value="Winged helix-like DNA-binding domain superfamily/Winged helix DNA-binding domain"/>
    <property type="match status" value="1"/>
</dbReference>
<dbReference type="PANTHER" id="PTHR33202">
    <property type="entry name" value="ZINC UPTAKE REGULATION PROTEIN"/>
    <property type="match status" value="1"/>
</dbReference>
<dbReference type="InterPro" id="IPR002481">
    <property type="entry name" value="FUR"/>
</dbReference>
<dbReference type="SUPFAM" id="SSF46785">
    <property type="entry name" value="Winged helix' DNA-binding domain"/>
    <property type="match status" value="1"/>
</dbReference>
<evidence type="ECO:0000256" key="4">
    <source>
        <dbReference type="ARBA" id="ARBA00023015"/>
    </source>
</evidence>
<dbReference type="GO" id="GO:0045892">
    <property type="term" value="P:negative regulation of DNA-templated transcription"/>
    <property type="evidence" value="ECO:0007669"/>
    <property type="project" value="TreeGrafter"/>
</dbReference>
<feature type="binding site" evidence="7">
    <location>
        <position position="157"/>
    </location>
    <ligand>
        <name>Zn(2+)</name>
        <dbReference type="ChEBI" id="CHEBI:29105"/>
    </ligand>
</feature>
<keyword evidence="5" id="KW-0238">DNA-binding</keyword>
<evidence type="ECO:0000256" key="8">
    <source>
        <dbReference type="PIRSR" id="PIRSR602481-2"/>
    </source>
</evidence>
<dbReference type="Proteomes" id="UP000203464">
    <property type="component" value="Unassembled WGS sequence"/>
</dbReference>
<protein>
    <submittedName>
        <fullName evidence="9">Zinc uptake regulation protein</fullName>
    </submittedName>
</protein>
<keyword evidence="10" id="KW-1185">Reference proteome</keyword>
<keyword evidence="3 7" id="KW-0862">Zinc</keyword>
<dbReference type="AlphaFoldDB" id="A0A238K2Z3"/>
<evidence type="ECO:0000256" key="7">
    <source>
        <dbReference type="PIRSR" id="PIRSR602481-1"/>
    </source>
</evidence>
<evidence type="ECO:0000313" key="10">
    <source>
        <dbReference type="Proteomes" id="UP000203464"/>
    </source>
</evidence>
<keyword evidence="6" id="KW-0804">Transcription</keyword>
<evidence type="ECO:0000256" key="3">
    <source>
        <dbReference type="ARBA" id="ARBA00022833"/>
    </source>
</evidence>
<evidence type="ECO:0000256" key="6">
    <source>
        <dbReference type="ARBA" id="ARBA00023163"/>
    </source>
</evidence>
<dbReference type="Pfam" id="PF01475">
    <property type="entry name" value="FUR"/>
    <property type="match status" value="1"/>
</dbReference>
<dbReference type="GO" id="GO:0005829">
    <property type="term" value="C:cytosol"/>
    <property type="evidence" value="ECO:0007669"/>
    <property type="project" value="TreeGrafter"/>
</dbReference>
<feature type="binding site" evidence="7">
    <location>
        <position position="120"/>
    </location>
    <ligand>
        <name>Zn(2+)</name>
        <dbReference type="ChEBI" id="CHEBI:29105"/>
    </ligand>
</feature>
<dbReference type="GO" id="GO:0008270">
    <property type="term" value="F:zinc ion binding"/>
    <property type="evidence" value="ECO:0007669"/>
    <property type="project" value="TreeGrafter"/>
</dbReference>
<keyword evidence="4" id="KW-0805">Transcription regulation</keyword>
<dbReference type="InterPro" id="IPR036388">
    <property type="entry name" value="WH-like_DNA-bd_sf"/>
</dbReference>
<comment type="cofactor">
    <cofactor evidence="7">
        <name>Zn(2+)</name>
        <dbReference type="ChEBI" id="CHEBI:29105"/>
    </cofactor>
    <text evidence="7">Binds 1 zinc ion per subunit.</text>
</comment>
<keyword evidence="2" id="KW-0678">Repressor</keyword>
<name>A0A238K2Z3_9RHOB</name>
<feature type="binding site" evidence="8">
    <location>
        <position position="111"/>
    </location>
    <ligand>
        <name>Fe cation</name>
        <dbReference type="ChEBI" id="CHEBI:24875"/>
    </ligand>
</feature>
<dbReference type="GO" id="GO:0003700">
    <property type="term" value="F:DNA-binding transcription factor activity"/>
    <property type="evidence" value="ECO:0007669"/>
    <property type="project" value="InterPro"/>
</dbReference>
<comment type="similarity">
    <text evidence="1">Belongs to the Fur family.</text>
</comment>
<dbReference type="InterPro" id="IPR036390">
    <property type="entry name" value="WH_DNA-bd_sf"/>
</dbReference>
<keyword evidence="7" id="KW-0479">Metal-binding</keyword>
<reference evidence="10" key="1">
    <citation type="submission" date="2017-05" db="EMBL/GenBank/DDBJ databases">
        <authorList>
            <person name="Rodrigo-Torres L."/>
            <person name="Arahal R. D."/>
            <person name="Lucena T."/>
        </authorList>
    </citation>
    <scope>NUCLEOTIDE SEQUENCE [LARGE SCALE GENOMIC DNA]</scope>
    <source>
        <strain evidence="10">CECT 8868</strain>
    </source>
</reference>
<dbReference type="OrthoDB" id="9801127at2"/>
<dbReference type="GO" id="GO:0000976">
    <property type="term" value="F:transcription cis-regulatory region binding"/>
    <property type="evidence" value="ECO:0007669"/>
    <property type="project" value="TreeGrafter"/>
</dbReference>
<proteinExistence type="inferred from homology"/>
<keyword evidence="8" id="KW-0408">Iron</keyword>
<evidence type="ECO:0000313" key="9">
    <source>
        <dbReference type="EMBL" id="SMX37291.1"/>
    </source>
</evidence>
<comment type="cofactor">
    <cofactor evidence="8">
        <name>Mn(2+)</name>
        <dbReference type="ChEBI" id="CHEBI:29035"/>
    </cofactor>
    <cofactor evidence="8">
        <name>Fe(2+)</name>
        <dbReference type="ChEBI" id="CHEBI:29033"/>
    </cofactor>
    <text evidence="8">Binds 1 Mn(2+) or Fe(2+) ion per subunit.</text>
</comment>
<organism evidence="9 10">
    <name type="scientific">Octadecabacter ascidiaceicola</name>
    <dbReference type="NCBI Taxonomy" id="1655543"/>
    <lineage>
        <taxon>Bacteria</taxon>
        <taxon>Pseudomonadati</taxon>
        <taxon>Pseudomonadota</taxon>
        <taxon>Alphaproteobacteria</taxon>
        <taxon>Rhodobacterales</taxon>
        <taxon>Roseobacteraceae</taxon>
        <taxon>Octadecabacter</taxon>
    </lineage>
</organism>
<dbReference type="InterPro" id="IPR043135">
    <property type="entry name" value="Fur_C"/>
</dbReference>
<dbReference type="Gene3D" id="3.30.1490.190">
    <property type="match status" value="1"/>
</dbReference>
<feature type="binding site" evidence="7">
    <location>
        <position position="154"/>
    </location>
    <ligand>
        <name>Zn(2+)</name>
        <dbReference type="ChEBI" id="CHEBI:29105"/>
    </ligand>
</feature>